<dbReference type="RefSeq" id="NP_503666.1">
    <property type="nucleotide sequence ID" value="NM_071265.1"/>
</dbReference>
<organism evidence="20 21">
    <name type="scientific">Caenorhabditis elegans</name>
    <dbReference type="NCBI Taxonomy" id="6239"/>
    <lineage>
        <taxon>Eukaryota</taxon>
        <taxon>Metazoa</taxon>
        <taxon>Ecdysozoa</taxon>
        <taxon>Nematoda</taxon>
        <taxon>Chromadorea</taxon>
        <taxon>Rhabditida</taxon>
        <taxon>Rhabditina</taxon>
        <taxon>Rhabditomorpha</taxon>
        <taxon>Rhabditoidea</taxon>
        <taxon>Rhabditidae</taxon>
        <taxon>Peloderinae</taxon>
        <taxon>Caenorhabditis</taxon>
    </lineage>
</organism>
<evidence type="ECO:0000256" key="7">
    <source>
        <dbReference type="ARBA" id="ARBA00022989"/>
    </source>
</evidence>
<dbReference type="Gene3D" id="1.20.1070.10">
    <property type="entry name" value="Rhodopsin 7-helix transmembrane proteins"/>
    <property type="match status" value="1"/>
</dbReference>
<keyword evidence="11" id="KW-0325">Glycoprotein</keyword>
<feature type="transmembrane region" description="Helical" evidence="19">
    <location>
        <begin position="128"/>
        <end position="145"/>
    </location>
</feature>
<keyword evidence="7 19" id="KW-1133">Transmembrane helix</keyword>
<evidence type="ECO:0000256" key="8">
    <source>
        <dbReference type="ARBA" id="ARBA00023069"/>
    </source>
</evidence>
<evidence type="ECO:0000256" key="18">
    <source>
        <dbReference type="ARBA" id="ARBA00082489"/>
    </source>
</evidence>
<keyword evidence="4" id="KW-0716">Sensory transduction</keyword>
<dbReference type="PaxDb" id="6239-C13B7.5"/>
<evidence type="ECO:0000313" key="20">
    <source>
        <dbReference type="EMBL" id="CCD64356.1"/>
    </source>
</evidence>
<comment type="subunit">
    <text evidence="15">Interacts with odr-4.</text>
</comment>
<dbReference type="PANTHER" id="PTHR22943">
    <property type="entry name" value="7-TRANSMEMBRANE DOMAIN RECEPTOR C.ELEGANS"/>
    <property type="match status" value="1"/>
</dbReference>
<dbReference type="PANTHER" id="PTHR22943:SF242">
    <property type="entry name" value="SEVEN TM RECEPTOR"/>
    <property type="match status" value="1"/>
</dbReference>
<dbReference type="GO" id="GO:0006935">
    <property type="term" value="P:chemotaxis"/>
    <property type="evidence" value="ECO:0007669"/>
    <property type="project" value="UniProtKB-KW"/>
</dbReference>
<evidence type="ECO:0000256" key="12">
    <source>
        <dbReference type="ARBA" id="ARBA00023273"/>
    </source>
</evidence>
<evidence type="ECO:0000313" key="22">
    <source>
        <dbReference type="WormBase" id="C13B7.5"/>
    </source>
</evidence>
<dbReference type="CTD" id="192000"/>
<dbReference type="UCSC" id="C13B7.5">
    <property type="organism name" value="c. elegans"/>
</dbReference>
<evidence type="ECO:0000256" key="17">
    <source>
        <dbReference type="ARBA" id="ARBA00078653"/>
    </source>
</evidence>
<evidence type="ECO:0000256" key="4">
    <source>
        <dbReference type="ARBA" id="ARBA00022606"/>
    </source>
</evidence>
<evidence type="ECO:0000256" key="13">
    <source>
        <dbReference type="ARBA" id="ARBA00054965"/>
    </source>
</evidence>
<comment type="subcellular location">
    <subcellularLocation>
        <location evidence="1">Cell projection</location>
        <location evidence="1">Cilium membrane</location>
        <topology evidence="1">Multi-pass membrane protein</topology>
    </subcellularLocation>
</comment>
<keyword evidence="12" id="KW-0966">Cell projection</keyword>
<accession>Q9UAU7</accession>
<name>Q9UAU7_CAEEL</name>
<evidence type="ECO:0000256" key="2">
    <source>
        <dbReference type="ARBA" id="ARBA00022475"/>
    </source>
</evidence>
<dbReference type="Bgee" id="WBGene00006170">
    <property type="expression patterns" value="Expressed in embryo"/>
</dbReference>
<feature type="transmembrane region" description="Helical" evidence="19">
    <location>
        <begin position="243"/>
        <end position="271"/>
    </location>
</feature>
<feature type="transmembrane region" description="Helical" evidence="19">
    <location>
        <begin position="199"/>
        <end position="223"/>
    </location>
</feature>
<dbReference type="AlphaFoldDB" id="Q9UAU7"/>
<keyword evidence="21" id="KW-1185">Reference proteome</keyword>
<keyword evidence="6" id="KW-0552">Olfaction</keyword>
<evidence type="ECO:0000313" key="21">
    <source>
        <dbReference type="Proteomes" id="UP000001940"/>
    </source>
</evidence>
<dbReference type="GeneID" id="192000"/>
<feature type="transmembrane region" description="Helical" evidence="19">
    <location>
        <begin position="83"/>
        <end position="107"/>
    </location>
</feature>
<feature type="transmembrane region" description="Helical" evidence="19">
    <location>
        <begin position="40"/>
        <end position="63"/>
    </location>
</feature>
<protein>
    <recommendedName>
        <fullName evidence="16">Serpentine receptor class r-10</fullName>
    </recommendedName>
    <alternativeName>
        <fullName evidence="17">Odorant response abnormal protein 10</fullName>
    </alternativeName>
    <alternativeName>
        <fullName evidence="18">Olfactory receptor 10</fullName>
    </alternativeName>
</protein>
<dbReference type="eggNOG" id="ENOG502TH35">
    <property type="taxonomic scope" value="Eukaryota"/>
</dbReference>
<evidence type="ECO:0000256" key="14">
    <source>
        <dbReference type="ARBA" id="ARBA00061678"/>
    </source>
</evidence>
<evidence type="ECO:0000256" key="9">
    <source>
        <dbReference type="ARBA" id="ARBA00023136"/>
    </source>
</evidence>
<evidence type="ECO:0000256" key="15">
    <source>
        <dbReference type="ARBA" id="ARBA00064300"/>
    </source>
</evidence>
<feature type="transmembrane region" description="Helical" evidence="19">
    <location>
        <begin position="283"/>
        <end position="301"/>
    </location>
</feature>
<dbReference type="Proteomes" id="UP000001940">
    <property type="component" value="Chromosome V"/>
</dbReference>
<dbReference type="HOGENOM" id="CLU_036335_2_1_1"/>
<feature type="transmembrane region" description="Helical" evidence="19">
    <location>
        <begin position="6"/>
        <end position="28"/>
    </location>
</feature>
<dbReference type="Pfam" id="PF10326">
    <property type="entry name" value="7TM_GPCR_Str"/>
    <property type="match status" value="1"/>
</dbReference>
<keyword evidence="9 19" id="KW-0472">Membrane</keyword>
<sequence>MPSALRYLQYTGCALTEVLSIYLFLLIFSKASLKIGSYKYLMATFTVFSMIYGIVEVLTQPVMHIEGTALIVYMDSFLRYEKVLGFHITAFYCSSFGVCVLLLSTHFCYRYMAVCRPHIVRNYTGARLLYFFIPAAVLGTTWLVTVEICEQPTPFNSEYLRESLKFYYDEDSYAVAQLSAVYYYYDKCGVLVIHWLQCFSILILYSIMGTSITSIVLFAFKTYKTVQTNTLMSAATRDLHRQLLFTLIIQSLVPFVILFAPVGLLFLLPFFNVHLGYFANAPGAWISFYPAIDALIALLMIRDFRNAVFCRKHNSSAQVTGNYDSMTISNFRRQSHM</sequence>
<proteinExistence type="inferred from homology"/>
<comment type="similarity">
    <text evidence="14">Belongs to the nematode receptor-like protein str family.</text>
</comment>
<evidence type="ECO:0000256" key="11">
    <source>
        <dbReference type="ARBA" id="ARBA00023180"/>
    </source>
</evidence>
<dbReference type="PIR" id="T33957">
    <property type="entry name" value="T33957"/>
</dbReference>
<evidence type="ECO:0000256" key="10">
    <source>
        <dbReference type="ARBA" id="ARBA00023170"/>
    </source>
</evidence>
<dbReference type="GO" id="GO:0005886">
    <property type="term" value="C:plasma membrane"/>
    <property type="evidence" value="ECO:0000318"/>
    <property type="project" value="GO_Central"/>
</dbReference>
<comment type="function">
    <text evidence="13">An odorant receptor which affects chemotaxis to the volatile odorant diacetyl. Specifies AWA neuronal cell fate via the odr-7 pathway.</text>
</comment>
<dbReference type="GO" id="GO:0042048">
    <property type="term" value="P:olfactory behavior"/>
    <property type="evidence" value="ECO:0000318"/>
    <property type="project" value="GO_Central"/>
</dbReference>
<reference evidence="20 21" key="1">
    <citation type="journal article" date="1998" name="Science">
        <title>Genome sequence of the nematode C. elegans: a platform for investigating biology.</title>
        <authorList>
            <consortium name="The C. elegans sequencing consortium"/>
            <person name="Sulson J.E."/>
            <person name="Waterston R."/>
        </authorList>
    </citation>
    <scope>NUCLEOTIDE SEQUENCE [LARGE SCALE GENOMIC DNA]</scope>
    <source>
        <strain evidence="20 21">Bristol N2</strain>
    </source>
</reference>
<evidence type="ECO:0000256" key="5">
    <source>
        <dbReference type="ARBA" id="ARBA00022692"/>
    </source>
</evidence>
<dbReference type="OrthoDB" id="5859135at2759"/>
<dbReference type="FunFam" id="1.20.1070.10:FF:000128">
    <property type="entry name" value="Seven TM Receptor"/>
    <property type="match status" value="1"/>
</dbReference>
<dbReference type="GO" id="GO:0038022">
    <property type="term" value="F:G protein-coupled olfactory receptor activity"/>
    <property type="evidence" value="ECO:0000318"/>
    <property type="project" value="GO_Central"/>
</dbReference>
<keyword evidence="5 19" id="KW-0812">Transmembrane</keyword>
<keyword evidence="8" id="KW-0969">Cilium</keyword>
<dbReference type="InParanoid" id="Q9UAU7"/>
<dbReference type="AGR" id="WB:WBGene00006170"/>
<dbReference type="GO" id="GO:0007186">
    <property type="term" value="P:G protein-coupled receptor signaling pathway"/>
    <property type="evidence" value="ECO:0000318"/>
    <property type="project" value="GO_Central"/>
</dbReference>
<keyword evidence="10 20" id="KW-0675">Receptor</keyword>
<evidence type="ECO:0000256" key="6">
    <source>
        <dbReference type="ARBA" id="ARBA00022725"/>
    </source>
</evidence>
<dbReference type="WormBase" id="C13B7.5">
    <property type="protein sequence ID" value="CE20503"/>
    <property type="gene ID" value="WBGene00006170"/>
    <property type="gene designation" value="str-119"/>
</dbReference>
<keyword evidence="2" id="KW-1003">Cell membrane</keyword>
<dbReference type="GO" id="GO:0060170">
    <property type="term" value="C:ciliary membrane"/>
    <property type="evidence" value="ECO:0007669"/>
    <property type="project" value="UniProtKB-SubCell"/>
</dbReference>
<dbReference type="InterPro" id="IPR019428">
    <property type="entry name" value="7TM_GPCR_serpentine_rcpt_Str"/>
</dbReference>
<evidence type="ECO:0000256" key="1">
    <source>
        <dbReference type="ARBA" id="ARBA00004272"/>
    </source>
</evidence>
<dbReference type="OMA" id="PLYIDSK"/>
<gene>
    <name evidence="20 22" type="primary">str-119</name>
    <name evidence="22" type="ORF">C13B7.5</name>
    <name evidence="20" type="ORF">CELE_C13B7.5</name>
</gene>
<dbReference type="PhylomeDB" id="Q9UAU7"/>
<evidence type="ECO:0000256" key="19">
    <source>
        <dbReference type="SAM" id="Phobius"/>
    </source>
</evidence>
<evidence type="ECO:0000256" key="16">
    <source>
        <dbReference type="ARBA" id="ARBA00067967"/>
    </source>
</evidence>
<dbReference type="EMBL" id="BX284605">
    <property type="protein sequence ID" value="CCD64356.1"/>
    <property type="molecule type" value="Genomic_DNA"/>
</dbReference>
<keyword evidence="3" id="KW-0145">Chemotaxis</keyword>
<dbReference type="KEGG" id="cel:CELE_C13B7.5"/>
<evidence type="ECO:0000256" key="3">
    <source>
        <dbReference type="ARBA" id="ARBA00022500"/>
    </source>
</evidence>
<dbReference type="SUPFAM" id="SSF81321">
    <property type="entry name" value="Family A G protein-coupled receptor-like"/>
    <property type="match status" value="1"/>
</dbReference>